<dbReference type="AlphaFoldDB" id="A0A3A1P7Z4"/>
<gene>
    <name evidence="1" type="ORF">D2V17_09305</name>
</gene>
<organism evidence="1 2">
    <name type="scientific">Aurantiacibacter xanthus</name>
    <dbReference type="NCBI Taxonomy" id="1784712"/>
    <lineage>
        <taxon>Bacteria</taxon>
        <taxon>Pseudomonadati</taxon>
        <taxon>Pseudomonadota</taxon>
        <taxon>Alphaproteobacteria</taxon>
        <taxon>Sphingomonadales</taxon>
        <taxon>Erythrobacteraceae</taxon>
        <taxon>Aurantiacibacter</taxon>
    </lineage>
</organism>
<keyword evidence="2" id="KW-1185">Reference proteome</keyword>
<dbReference type="Proteomes" id="UP000265366">
    <property type="component" value="Unassembled WGS sequence"/>
</dbReference>
<evidence type="ECO:0000313" key="1">
    <source>
        <dbReference type="EMBL" id="RIV86474.1"/>
    </source>
</evidence>
<name>A0A3A1P7Z4_9SPHN</name>
<sequence length="370" mass="38925">MSDVGGLFVASLDAATGIKAGKLRIVGSVVRHAAGPLKGKIHSYLQETGAAGALLESVSGAGSTFAKTSMTTGNPIAGAAVAGTQLASSLGGNVQNEIIRRGVKRVESKVDALASGMQTLENLGVANLALSATGIGVSLVGFGIMNARLSRVEQTLAALTESTDRILAAVERIRQDQLASEFSALRSQVRLFEEAWLMSNQERATQVWLDVAQATRPHQDRFEGRARELLFAMPPEFDLADPIVDALALAGGLRVACLMACNESEAASSAASENARQIEGLTGTVGKVDLVMARIPSSIDRASLEWAGALAAAVDEAAPIAQRWRQREAIAATRAAPLAQLKRDGVTPREWLKAAREEQNEPILLLKAAE</sequence>
<dbReference type="EMBL" id="QXFM01000084">
    <property type="protein sequence ID" value="RIV86474.1"/>
    <property type="molecule type" value="Genomic_DNA"/>
</dbReference>
<dbReference type="OrthoDB" id="7594208at2"/>
<protein>
    <submittedName>
        <fullName evidence="1">Uncharacterized protein</fullName>
    </submittedName>
</protein>
<comment type="caution">
    <text evidence="1">The sequence shown here is derived from an EMBL/GenBank/DDBJ whole genome shotgun (WGS) entry which is preliminary data.</text>
</comment>
<proteinExistence type="predicted"/>
<evidence type="ECO:0000313" key="2">
    <source>
        <dbReference type="Proteomes" id="UP000265366"/>
    </source>
</evidence>
<accession>A0A3A1P7Z4</accession>
<dbReference type="RefSeq" id="WP_119592709.1">
    <property type="nucleotide sequence ID" value="NZ_QXFM01000084.1"/>
</dbReference>
<reference evidence="1 2" key="1">
    <citation type="submission" date="2018-08" db="EMBL/GenBank/DDBJ databases">
        <title>Erythrobacter zhengii sp.nov., a bacterium isolated from deep-sea sediment.</title>
        <authorList>
            <person name="Fang C."/>
            <person name="Wu Y.-H."/>
            <person name="Sun C."/>
            <person name="Wang H."/>
            <person name="Cheng H."/>
            <person name="Meng F.-X."/>
            <person name="Wang C.-S."/>
            <person name="Xu X.-W."/>
        </authorList>
    </citation>
    <scope>NUCLEOTIDE SEQUENCE [LARGE SCALE GENOMIC DNA]</scope>
    <source>
        <strain evidence="1 2">CCTCC AB 2015396</strain>
    </source>
</reference>